<dbReference type="AlphaFoldDB" id="I3SP60"/>
<sequence>MEAPLTKNSTKKNLKIEVSRVEVEEVLNKMVDDPHIIVISDDEDDVGA</sequence>
<accession>I3SP60</accession>
<dbReference type="EMBL" id="BT142258">
    <property type="protein sequence ID" value="AFK42052.1"/>
    <property type="molecule type" value="mRNA"/>
</dbReference>
<evidence type="ECO:0000313" key="1">
    <source>
        <dbReference type="EMBL" id="AFK42052.1"/>
    </source>
</evidence>
<proteinExistence type="evidence at transcript level"/>
<protein>
    <submittedName>
        <fullName evidence="1">Uncharacterized protein</fullName>
    </submittedName>
</protein>
<reference evidence="1" key="1">
    <citation type="submission" date="2012-05" db="EMBL/GenBank/DDBJ databases">
        <authorList>
            <person name="Krishnakumar V."/>
            <person name="Cheung F."/>
            <person name="Xiao Y."/>
            <person name="Chan A."/>
            <person name="Moskal W.A."/>
            <person name="Town C.D."/>
        </authorList>
    </citation>
    <scope>NUCLEOTIDE SEQUENCE</scope>
</reference>
<organism evidence="1">
    <name type="scientific">Lotus japonicus</name>
    <name type="common">Lotus corniculatus var. japonicus</name>
    <dbReference type="NCBI Taxonomy" id="34305"/>
    <lineage>
        <taxon>Eukaryota</taxon>
        <taxon>Viridiplantae</taxon>
        <taxon>Streptophyta</taxon>
        <taxon>Embryophyta</taxon>
        <taxon>Tracheophyta</taxon>
        <taxon>Spermatophyta</taxon>
        <taxon>Magnoliopsida</taxon>
        <taxon>eudicotyledons</taxon>
        <taxon>Gunneridae</taxon>
        <taxon>Pentapetalae</taxon>
        <taxon>rosids</taxon>
        <taxon>fabids</taxon>
        <taxon>Fabales</taxon>
        <taxon>Fabaceae</taxon>
        <taxon>Papilionoideae</taxon>
        <taxon>50 kb inversion clade</taxon>
        <taxon>NPAAA clade</taxon>
        <taxon>Hologalegina</taxon>
        <taxon>robinioid clade</taxon>
        <taxon>Loteae</taxon>
        <taxon>Lotus</taxon>
    </lineage>
</organism>
<name>I3SP60_LOTJA</name>